<evidence type="ECO:0000256" key="6">
    <source>
        <dbReference type="ARBA" id="ARBA00023242"/>
    </source>
</evidence>
<comment type="caution">
    <text evidence="9">The sequence shown here is derived from an EMBL/GenBank/DDBJ whole genome shotgun (WGS) entry which is preliminary data.</text>
</comment>
<dbReference type="PROSITE" id="PS00463">
    <property type="entry name" value="ZN2_CY6_FUNGAL_1"/>
    <property type="match status" value="1"/>
</dbReference>
<dbReference type="GeneID" id="89976738"/>
<dbReference type="PROSITE" id="PS50048">
    <property type="entry name" value="ZN2_CY6_FUNGAL_2"/>
    <property type="match status" value="1"/>
</dbReference>
<dbReference type="EMBL" id="JAVRRD010000032">
    <property type="protein sequence ID" value="KAK5046118.1"/>
    <property type="molecule type" value="Genomic_DNA"/>
</dbReference>
<proteinExistence type="predicted"/>
<keyword evidence="2" id="KW-0862">Zinc</keyword>
<dbReference type="AlphaFoldDB" id="A0AAV9MZP9"/>
<dbReference type="InterPro" id="IPR052073">
    <property type="entry name" value="Amide_Lactam_Regulators"/>
</dbReference>
<dbReference type="InterPro" id="IPR036864">
    <property type="entry name" value="Zn2-C6_fun-type_DNA-bd_sf"/>
</dbReference>
<evidence type="ECO:0000256" key="2">
    <source>
        <dbReference type="ARBA" id="ARBA00022833"/>
    </source>
</evidence>
<dbReference type="CDD" id="cd12148">
    <property type="entry name" value="fungal_TF_MHR"/>
    <property type="match status" value="1"/>
</dbReference>
<dbReference type="GO" id="GO:0000981">
    <property type="term" value="F:DNA-binding transcription factor activity, RNA polymerase II-specific"/>
    <property type="evidence" value="ECO:0007669"/>
    <property type="project" value="InterPro"/>
</dbReference>
<dbReference type="Gene3D" id="4.10.240.10">
    <property type="entry name" value="Zn(2)-C6 fungal-type DNA-binding domain"/>
    <property type="match status" value="1"/>
</dbReference>
<dbReference type="GO" id="GO:0008270">
    <property type="term" value="F:zinc ion binding"/>
    <property type="evidence" value="ECO:0007669"/>
    <property type="project" value="InterPro"/>
</dbReference>
<dbReference type="Proteomes" id="UP001358417">
    <property type="component" value="Unassembled WGS sequence"/>
</dbReference>
<dbReference type="CDD" id="cd00067">
    <property type="entry name" value="GAL4"/>
    <property type="match status" value="1"/>
</dbReference>
<feature type="domain" description="Zn(2)-C6 fungal-type" evidence="8">
    <location>
        <begin position="12"/>
        <end position="45"/>
    </location>
</feature>
<gene>
    <name evidence="9" type="ORF">LTR84_008575</name>
</gene>
<dbReference type="SMART" id="SM00066">
    <property type="entry name" value="GAL4"/>
    <property type="match status" value="1"/>
</dbReference>
<evidence type="ECO:0000256" key="7">
    <source>
        <dbReference type="SAM" id="MobiDB-lite"/>
    </source>
</evidence>
<evidence type="ECO:0000256" key="4">
    <source>
        <dbReference type="ARBA" id="ARBA00023125"/>
    </source>
</evidence>
<dbReference type="SUPFAM" id="SSF57701">
    <property type="entry name" value="Zn2/Cys6 DNA-binding domain"/>
    <property type="match status" value="1"/>
</dbReference>
<dbReference type="PANTHER" id="PTHR47171">
    <property type="entry name" value="FARA-RELATED"/>
    <property type="match status" value="1"/>
</dbReference>
<keyword evidence="4" id="KW-0238">DNA-binding</keyword>
<evidence type="ECO:0000313" key="9">
    <source>
        <dbReference type="EMBL" id="KAK5046118.1"/>
    </source>
</evidence>
<dbReference type="InterPro" id="IPR001138">
    <property type="entry name" value="Zn2Cys6_DnaBD"/>
</dbReference>
<keyword evidence="1" id="KW-0479">Metal-binding</keyword>
<evidence type="ECO:0000313" key="10">
    <source>
        <dbReference type="Proteomes" id="UP001358417"/>
    </source>
</evidence>
<sequence length="621" mass="69513">MNHSLKDRARLVCVQCHERKIRCNLQESNTNVCTNCSRLHLSCVRREGVRKRKKSPRRQNRADGSSTPFLDASDLAVTGALPSPSLTNLQQGLMPSSTTRRSINEQEFAYLAEHSVLNTSASSTTSRNISVKSPSNVSDGIMKLRAAVLKASEADVLPKQPLRRALIDSFFCNIGHAIPIISRSEVCEPDSSILLQQVVCLAGNLTRHPHPQYSLFQEQLYQKIKLLIAMNVEPNMLIVLKAKTLLTLWSPDSSNVVSLDSPWHAGGSAVRLAQQMGLHRHSTYSGRADAGCRRRIWWALYASDRAQSLMYGRPPSLTFDSFDVPFLTIEDFEEDNLNARIFMADTSLCHIEGEIATSMSRTPPSALDHPRVISLLSDWIGSLHKTLRLHDDEGSKVDYHFGLHELYIEYLGTVILASSLTHENKQCLYSVSSIIAASSMTDIYEEILCREHASFLGSIHGFWCMVAALPLLYCIPESDAVESRRKESLDVLRSILDVLRSKFGVAETVAQKVSALTSERQNLLREHMLEGDNRSESHPDARTNQQQISDLEALFINVRNWYPHIDQLLSDCGIIRIANPECEGFETGGIYSLYDALGSSAFTDTLFDDIYLDDNYGTNFF</sequence>
<accession>A0AAV9MZP9</accession>
<dbReference type="SMART" id="SM00906">
    <property type="entry name" value="Fungal_trans"/>
    <property type="match status" value="1"/>
</dbReference>
<feature type="compositionally biased region" description="Basic residues" evidence="7">
    <location>
        <begin position="48"/>
        <end position="59"/>
    </location>
</feature>
<name>A0AAV9MZP9_9EURO</name>
<dbReference type="PANTHER" id="PTHR47171:SF2">
    <property type="entry name" value="TRANSCRIPTION FACTOR, PUTATIVE-RELATED"/>
    <property type="match status" value="1"/>
</dbReference>
<evidence type="ECO:0000259" key="8">
    <source>
        <dbReference type="PROSITE" id="PS50048"/>
    </source>
</evidence>
<evidence type="ECO:0000256" key="5">
    <source>
        <dbReference type="ARBA" id="ARBA00023163"/>
    </source>
</evidence>
<keyword evidence="5" id="KW-0804">Transcription</keyword>
<dbReference type="GO" id="GO:0003677">
    <property type="term" value="F:DNA binding"/>
    <property type="evidence" value="ECO:0007669"/>
    <property type="project" value="UniProtKB-KW"/>
</dbReference>
<reference evidence="9 10" key="1">
    <citation type="submission" date="2023-08" db="EMBL/GenBank/DDBJ databases">
        <title>Black Yeasts Isolated from many extreme environments.</title>
        <authorList>
            <person name="Coleine C."/>
            <person name="Stajich J.E."/>
            <person name="Selbmann L."/>
        </authorList>
    </citation>
    <scope>NUCLEOTIDE SEQUENCE [LARGE SCALE GENOMIC DNA]</scope>
    <source>
        <strain evidence="9 10">CCFEE 5792</strain>
    </source>
</reference>
<keyword evidence="10" id="KW-1185">Reference proteome</keyword>
<protein>
    <recommendedName>
        <fullName evidence="8">Zn(2)-C6 fungal-type domain-containing protein</fullName>
    </recommendedName>
</protein>
<dbReference type="GO" id="GO:0006351">
    <property type="term" value="P:DNA-templated transcription"/>
    <property type="evidence" value="ECO:0007669"/>
    <property type="project" value="InterPro"/>
</dbReference>
<evidence type="ECO:0000256" key="1">
    <source>
        <dbReference type="ARBA" id="ARBA00022723"/>
    </source>
</evidence>
<dbReference type="InterPro" id="IPR007219">
    <property type="entry name" value="XnlR_reg_dom"/>
</dbReference>
<dbReference type="Pfam" id="PF04082">
    <property type="entry name" value="Fungal_trans"/>
    <property type="match status" value="1"/>
</dbReference>
<dbReference type="RefSeq" id="XP_064701717.1">
    <property type="nucleotide sequence ID" value="XM_064852120.1"/>
</dbReference>
<keyword evidence="3" id="KW-0805">Transcription regulation</keyword>
<organism evidence="9 10">
    <name type="scientific">Exophiala bonariae</name>
    <dbReference type="NCBI Taxonomy" id="1690606"/>
    <lineage>
        <taxon>Eukaryota</taxon>
        <taxon>Fungi</taxon>
        <taxon>Dikarya</taxon>
        <taxon>Ascomycota</taxon>
        <taxon>Pezizomycotina</taxon>
        <taxon>Eurotiomycetes</taxon>
        <taxon>Chaetothyriomycetidae</taxon>
        <taxon>Chaetothyriales</taxon>
        <taxon>Herpotrichiellaceae</taxon>
        <taxon>Exophiala</taxon>
    </lineage>
</organism>
<feature type="region of interest" description="Disordered" evidence="7">
    <location>
        <begin position="47"/>
        <end position="70"/>
    </location>
</feature>
<evidence type="ECO:0000256" key="3">
    <source>
        <dbReference type="ARBA" id="ARBA00023015"/>
    </source>
</evidence>
<keyword evidence="6" id="KW-0539">Nucleus</keyword>